<dbReference type="AlphaFoldDB" id="A0A0F9KY19"/>
<reference evidence="1" key="1">
    <citation type="journal article" date="2015" name="Nature">
        <title>Complex archaea that bridge the gap between prokaryotes and eukaryotes.</title>
        <authorList>
            <person name="Spang A."/>
            <person name="Saw J.H."/>
            <person name="Jorgensen S.L."/>
            <person name="Zaremba-Niedzwiedzka K."/>
            <person name="Martijn J."/>
            <person name="Lind A.E."/>
            <person name="van Eijk R."/>
            <person name="Schleper C."/>
            <person name="Guy L."/>
            <person name="Ettema T.J."/>
        </authorList>
    </citation>
    <scope>NUCLEOTIDE SEQUENCE</scope>
</reference>
<name>A0A0F9KY19_9ZZZZ</name>
<gene>
    <name evidence="1" type="ORF">LCGC14_1347030</name>
</gene>
<sequence length="223" mass="25851">MPDEARKTMKDIEIRRSAEFSRCRTWRYTLVREWDDDLPRLLFILLNPSTADEEKDDPTNRRGIQYAIDWGYGACTFCNLFAFRTPYPKEMKAAPDPVGPANDATIKWHYENADLVVAAWGADGSHRGRDRQVYGLLPDLQCLGMTKAGHPKHILYLKSDEKPRPWIPAKFSAPKKPVQDNVIKNTKLMNCTRGKNWHVVFQMRDKKNEDKILSELKFELRGV</sequence>
<dbReference type="EMBL" id="LAZR01008296">
    <property type="protein sequence ID" value="KKM79716.1"/>
    <property type="molecule type" value="Genomic_DNA"/>
</dbReference>
<evidence type="ECO:0000313" key="1">
    <source>
        <dbReference type="EMBL" id="KKM79716.1"/>
    </source>
</evidence>
<dbReference type="InterPro" id="IPR012441">
    <property type="entry name" value="DUF1643"/>
</dbReference>
<dbReference type="Pfam" id="PF07799">
    <property type="entry name" value="DUF1643"/>
    <property type="match status" value="1"/>
</dbReference>
<proteinExistence type="predicted"/>
<accession>A0A0F9KY19</accession>
<protein>
    <recommendedName>
        <fullName evidence="2">DUF1643 domain-containing protein</fullName>
    </recommendedName>
</protein>
<evidence type="ECO:0008006" key="2">
    <source>
        <dbReference type="Google" id="ProtNLM"/>
    </source>
</evidence>
<organism evidence="1">
    <name type="scientific">marine sediment metagenome</name>
    <dbReference type="NCBI Taxonomy" id="412755"/>
    <lineage>
        <taxon>unclassified sequences</taxon>
        <taxon>metagenomes</taxon>
        <taxon>ecological metagenomes</taxon>
    </lineage>
</organism>
<feature type="non-terminal residue" evidence="1">
    <location>
        <position position="223"/>
    </location>
</feature>
<comment type="caution">
    <text evidence="1">The sequence shown here is derived from an EMBL/GenBank/DDBJ whole genome shotgun (WGS) entry which is preliminary data.</text>
</comment>